<protein>
    <submittedName>
        <fullName evidence="1">Uncharacterized protein</fullName>
    </submittedName>
</protein>
<dbReference type="AlphaFoldDB" id="A0A8X7NY81"/>
<dbReference type="OrthoDB" id="1931061at2759"/>
<evidence type="ECO:0000313" key="2">
    <source>
        <dbReference type="Proteomes" id="UP000886595"/>
    </source>
</evidence>
<accession>A0A8X7NY81</accession>
<reference evidence="1 2" key="1">
    <citation type="submission" date="2020-02" db="EMBL/GenBank/DDBJ databases">
        <authorList>
            <person name="Ma Q."/>
            <person name="Huang Y."/>
            <person name="Song X."/>
            <person name="Pei D."/>
        </authorList>
    </citation>
    <scope>NUCLEOTIDE SEQUENCE [LARGE SCALE GENOMIC DNA]</scope>
    <source>
        <strain evidence="1">Sxm20200214</strain>
        <tissue evidence="1">Leaf</tissue>
    </source>
</reference>
<proteinExistence type="predicted"/>
<sequence length="157" mass="17074">MANSNALLANLRAGRCSNISRGPLAEVPGGRNINRGGELMSLEMLLIDEADTLVQGSIPAVQQRRFEERLSEGSVYTLSDVIGEVRAIRAPLPIDTRGTAVMLTPCGQILFLLMPFQCYLLTTTVVKHGYVVILKGGPCTKIEPFTVAELNEFVLSR</sequence>
<gene>
    <name evidence="1" type="ORF">Bca52824_096871</name>
</gene>
<dbReference type="EMBL" id="JAAMPC010001262">
    <property type="protein sequence ID" value="KAG2241025.1"/>
    <property type="molecule type" value="Genomic_DNA"/>
</dbReference>
<evidence type="ECO:0000313" key="1">
    <source>
        <dbReference type="EMBL" id="KAG2241025.1"/>
    </source>
</evidence>
<dbReference type="Proteomes" id="UP000886595">
    <property type="component" value="Unassembled WGS sequence"/>
</dbReference>
<keyword evidence="2" id="KW-1185">Reference proteome</keyword>
<name>A0A8X7NY81_BRACI</name>
<comment type="caution">
    <text evidence="1">The sequence shown here is derived from an EMBL/GenBank/DDBJ whole genome shotgun (WGS) entry which is preliminary data.</text>
</comment>
<organism evidence="1 2">
    <name type="scientific">Brassica carinata</name>
    <name type="common">Ethiopian mustard</name>
    <name type="synonym">Abyssinian cabbage</name>
    <dbReference type="NCBI Taxonomy" id="52824"/>
    <lineage>
        <taxon>Eukaryota</taxon>
        <taxon>Viridiplantae</taxon>
        <taxon>Streptophyta</taxon>
        <taxon>Embryophyta</taxon>
        <taxon>Tracheophyta</taxon>
        <taxon>Spermatophyta</taxon>
        <taxon>Magnoliopsida</taxon>
        <taxon>eudicotyledons</taxon>
        <taxon>Gunneridae</taxon>
        <taxon>Pentapetalae</taxon>
        <taxon>rosids</taxon>
        <taxon>malvids</taxon>
        <taxon>Brassicales</taxon>
        <taxon>Brassicaceae</taxon>
        <taxon>Brassiceae</taxon>
        <taxon>Brassica</taxon>
    </lineage>
</organism>